<dbReference type="OrthoDB" id="1701699at2759"/>
<dbReference type="EMBL" id="JAKOGI010000195">
    <property type="protein sequence ID" value="KAJ8440247.1"/>
    <property type="molecule type" value="Genomic_DNA"/>
</dbReference>
<evidence type="ECO:0000313" key="2">
    <source>
        <dbReference type="Proteomes" id="UP001153076"/>
    </source>
</evidence>
<evidence type="ECO:0000313" key="1">
    <source>
        <dbReference type="EMBL" id="KAJ8440247.1"/>
    </source>
</evidence>
<accession>A0A9Q1QFH8</accession>
<dbReference type="AlphaFoldDB" id="A0A9Q1QFH8"/>
<organism evidence="1 2">
    <name type="scientific">Carnegiea gigantea</name>
    <dbReference type="NCBI Taxonomy" id="171969"/>
    <lineage>
        <taxon>Eukaryota</taxon>
        <taxon>Viridiplantae</taxon>
        <taxon>Streptophyta</taxon>
        <taxon>Embryophyta</taxon>
        <taxon>Tracheophyta</taxon>
        <taxon>Spermatophyta</taxon>
        <taxon>Magnoliopsida</taxon>
        <taxon>eudicotyledons</taxon>
        <taxon>Gunneridae</taxon>
        <taxon>Pentapetalae</taxon>
        <taxon>Caryophyllales</taxon>
        <taxon>Cactineae</taxon>
        <taxon>Cactaceae</taxon>
        <taxon>Cactoideae</taxon>
        <taxon>Echinocereeae</taxon>
        <taxon>Carnegiea</taxon>
    </lineage>
</organism>
<dbReference type="PANTHER" id="PTHR33070:SF120">
    <property type="entry name" value="EXPRESSED PROTEIN"/>
    <property type="match status" value="1"/>
</dbReference>
<keyword evidence="2" id="KW-1185">Reference proteome</keyword>
<gene>
    <name evidence="1" type="ORF">Cgig2_001582</name>
</gene>
<proteinExistence type="predicted"/>
<dbReference type="GO" id="GO:0048364">
    <property type="term" value="P:root development"/>
    <property type="evidence" value="ECO:0007669"/>
    <property type="project" value="InterPro"/>
</dbReference>
<reference evidence="1" key="1">
    <citation type="submission" date="2022-04" db="EMBL/GenBank/DDBJ databases">
        <title>Carnegiea gigantea Genome sequencing and assembly v2.</title>
        <authorList>
            <person name="Copetti D."/>
            <person name="Sanderson M.J."/>
            <person name="Burquez A."/>
            <person name="Wojciechowski M.F."/>
        </authorList>
    </citation>
    <scope>NUCLEOTIDE SEQUENCE</scope>
    <source>
        <strain evidence="1">SGP5-SGP5p</strain>
        <tissue evidence="1">Aerial part</tissue>
    </source>
</reference>
<comment type="caution">
    <text evidence="1">The sequence shown here is derived from an EMBL/GenBank/DDBJ whole genome shotgun (WGS) entry which is preliminary data.</text>
</comment>
<dbReference type="Pfam" id="PF03087">
    <property type="entry name" value="BPS1"/>
    <property type="match status" value="1"/>
</dbReference>
<dbReference type="GO" id="GO:0048367">
    <property type="term" value="P:shoot system development"/>
    <property type="evidence" value="ECO:0007669"/>
    <property type="project" value="InterPro"/>
</dbReference>
<name>A0A9Q1QFH8_9CARY</name>
<dbReference type="InterPro" id="IPR004320">
    <property type="entry name" value="BPS1_pln"/>
</dbReference>
<dbReference type="Proteomes" id="UP001153076">
    <property type="component" value="Unassembled WGS sequence"/>
</dbReference>
<dbReference type="PANTHER" id="PTHR33070">
    <property type="entry name" value="OS06G0725500 PROTEIN"/>
    <property type="match status" value="1"/>
</dbReference>
<protein>
    <submittedName>
        <fullName evidence="1">Uncharacterized protein</fullName>
    </submittedName>
</protein>
<sequence>MAYPFHPTRSISFPPRSLRSSLKIDESLRKLRSFEVGLIGLAELYGYVQELILSPSNQHALKQCKLAEEALDGSVGLLDTCSSARDLVLRLKEQVCDLQSTLRRKGCTSNTESELHTYMGFRKKMVKDVARCLKALQQDEIKCRVGANPEGQRDDDPHLVMVARVLREVYEVTVEVFRRFYLFLLAKPTRAVSGWSLISRLVTKRSSQAREEAKVNEIARVDSAICELDVANIDVQVVQGKLRVLDASIRILEEELGCVSKCLVENRALDQQTNTGRLIPLLNTDVHSHKPPPDYYDLESVHIHILCRGRGA</sequence>